<reference evidence="1 2" key="1">
    <citation type="journal article" date="2024" name="J Genomics">
        <title>Draft genome sequencing and assembly of Favolaschia claudopus CIRM-BRFM 2984 isolated from oak limbs.</title>
        <authorList>
            <person name="Navarro D."/>
            <person name="Drula E."/>
            <person name="Chaduli D."/>
            <person name="Cazenave R."/>
            <person name="Ahrendt S."/>
            <person name="Wang J."/>
            <person name="Lipzen A."/>
            <person name="Daum C."/>
            <person name="Barry K."/>
            <person name="Grigoriev I.V."/>
            <person name="Favel A."/>
            <person name="Rosso M.N."/>
            <person name="Martin F."/>
        </authorList>
    </citation>
    <scope>NUCLEOTIDE SEQUENCE [LARGE SCALE GENOMIC DNA]</scope>
    <source>
        <strain evidence="1 2">CIRM-BRFM 2984</strain>
    </source>
</reference>
<evidence type="ECO:0000313" key="2">
    <source>
        <dbReference type="Proteomes" id="UP001362999"/>
    </source>
</evidence>
<accession>A0AAW0E2Q9</accession>
<dbReference type="EMBL" id="JAWWNJ010000004">
    <property type="protein sequence ID" value="KAK7057839.1"/>
    <property type="molecule type" value="Genomic_DNA"/>
</dbReference>
<proteinExistence type="predicted"/>
<name>A0AAW0E2Q9_9AGAR</name>
<gene>
    <name evidence="1" type="ORF">R3P38DRAFT_1187942</name>
</gene>
<keyword evidence="2" id="KW-1185">Reference proteome</keyword>
<protein>
    <submittedName>
        <fullName evidence="1">Uncharacterized protein</fullName>
    </submittedName>
</protein>
<dbReference type="AlphaFoldDB" id="A0AAW0E2Q9"/>
<evidence type="ECO:0000313" key="1">
    <source>
        <dbReference type="EMBL" id="KAK7057839.1"/>
    </source>
</evidence>
<sequence>MSFEDPEFPILDEDEDGLTGFVSPDRTRTSSFFTDSHNFTIKGGHFAVHNHISTEQGAPRGRPKAFREIDWCDIFLEDNLDVARVRAAAPGRCSVRRNIYSAKIEGQQNPDKTVVIYEGDGAKQVCTPSQHKHKQGFRIVSLIRRGTKTSRSIFECDTPVFYNCLGYHILLACTPQFSIVRVDLVPIERVIEVYSHEPITKIYFHNFLVHGFLHHAAELTRMLQVETLTTSDDCSLWLNTAGQLCIELGRRRQFLQLTGPYDFQEPRLLAATTDLIPAHQLLDIVENLTLDGFYSYLVDGRAFQLSLEKGTSVKVRPGSVIGVRLPRHERLTADEIHLSLLNEYTSRDVKEVAFLNETNFTLSIQGQGRMMESGWIRAKIPRYTGTGKVKSIQTHLRVDIFCASKLFASQAVYIFNHTKDYSPSNFYFMVNFISIEYALMPTRKRTRLRGRVSLFLPPAKYFLSPDGTQLQFSNQPPYWSFQHSGNSPLSPEEAAIFGLPSVETKIRMAGIYYSPQFYESIAQFHRHKGFDATSQDVARKMGYQLFHLVDDEKDPVQHSRRLWFNSVSVVEYIH</sequence>
<dbReference type="Proteomes" id="UP001362999">
    <property type="component" value="Unassembled WGS sequence"/>
</dbReference>
<comment type="caution">
    <text evidence="1">The sequence shown here is derived from an EMBL/GenBank/DDBJ whole genome shotgun (WGS) entry which is preliminary data.</text>
</comment>
<organism evidence="1 2">
    <name type="scientific">Favolaschia claudopus</name>
    <dbReference type="NCBI Taxonomy" id="2862362"/>
    <lineage>
        <taxon>Eukaryota</taxon>
        <taxon>Fungi</taxon>
        <taxon>Dikarya</taxon>
        <taxon>Basidiomycota</taxon>
        <taxon>Agaricomycotina</taxon>
        <taxon>Agaricomycetes</taxon>
        <taxon>Agaricomycetidae</taxon>
        <taxon>Agaricales</taxon>
        <taxon>Marasmiineae</taxon>
        <taxon>Mycenaceae</taxon>
        <taxon>Favolaschia</taxon>
    </lineage>
</organism>